<dbReference type="Gene3D" id="2.30.42.10">
    <property type="match status" value="1"/>
</dbReference>
<dbReference type="Pfam" id="PF03572">
    <property type="entry name" value="Peptidase_S41"/>
    <property type="match status" value="1"/>
</dbReference>
<dbReference type="SUPFAM" id="SSF52096">
    <property type="entry name" value="ClpP/crotonase"/>
    <property type="match status" value="1"/>
</dbReference>
<dbReference type="EMBL" id="JANRHJ010000009">
    <property type="protein sequence ID" value="MCR8874193.1"/>
    <property type="molecule type" value="Genomic_DNA"/>
</dbReference>
<accession>A0AAW5N847</accession>
<dbReference type="PANTHER" id="PTHR43253:SF1">
    <property type="entry name" value="TRICORN PROTEASE HOMOLOG 2-RELATED"/>
    <property type="match status" value="1"/>
</dbReference>
<feature type="region of interest" description="Disordered" evidence="10">
    <location>
        <begin position="540"/>
        <end position="570"/>
    </location>
</feature>
<feature type="active site" description="Charge relay system" evidence="8">
    <location>
        <position position="739"/>
    </location>
</feature>
<keyword evidence="5 7" id="KW-0378">Hydrolase</keyword>
<dbReference type="InterPro" id="IPR029045">
    <property type="entry name" value="ClpP/crotonase-like_dom_sf"/>
</dbReference>
<dbReference type="PROSITE" id="PS50106">
    <property type="entry name" value="PDZ"/>
    <property type="match status" value="1"/>
</dbReference>
<dbReference type="RefSeq" id="WP_258335835.1">
    <property type="nucleotide sequence ID" value="NZ_CAUCAW010000007.1"/>
</dbReference>
<dbReference type="Gene3D" id="3.90.226.10">
    <property type="entry name" value="2-enoyl-CoA Hydratase, Chain A, domain 1"/>
    <property type="match status" value="1"/>
</dbReference>
<feature type="site" description="Transition state stabilizer; via amide nitrogen" evidence="9">
    <location>
        <position position="963"/>
    </location>
</feature>
<dbReference type="Pfam" id="PF26549">
    <property type="entry name" value="Tricorn_N"/>
    <property type="match status" value="1"/>
</dbReference>
<dbReference type="SMART" id="SM00245">
    <property type="entry name" value="TSPc"/>
    <property type="match status" value="1"/>
</dbReference>
<evidence type="ECO:0000313" key="13">
    <source>
        <dbReference type="Proteomes" id="UP001204579"/>
    </source>
</evidence>
<dbReference type="GO" id="GO:0006508">
    <property type="term" value="P:proteolysis"/>
    <property type="evidence" value="ECO:0007669"/>
    <property type="project" value="UniProtKB-UniRule"/>
</dbReference>
<organism evidence="12 13">
    <name type="scientific">Phocaeicola barnesiae</name>
    <dbReference type="NCBI Taxonomy" id="376804"/>
    <lineage>
        <taxon>Bacteria</taxon>
        <taxon>Pseudomonadati</taxon>
        <taxon>Bacteroidota</taxon>
        <taxon>Bacteroidia</taxon>
        <taxon>Bacteroidales</taxon>
        <taxon>Bacteroidaceae</taxon>
        <taxon>Phocaeicola</taxon>
    </lineage>
</organism>
<dbReference type="AlphaFoldDB" id="A0AAW5N847"/>
<evidence type="ECO:0000256" key="8">
    <source>
        <dbReference type="PIRSR" id="PIRSR036421-1"/>
    </source>
</evidence>
<dbReference type="InterPro" id="IPR029414">
    <property type="entry name" value="Tricorn_PDZ"/>
</dbReference>
<dbReference type="SUPFAM" id="SSF50156">
    <property type="entry name" value="PDZ domain-like"/>
    <property type="match status" value="1"/>
</dbReference>
<dbReference type="InterPro" id="IPR015943">
    <property type="entry name" value="WD40/YVTN_repeat-like_dom_sf"/>
</dbReference>
<keyword evidence="3 7" id="KW-0963">Cytoplasm</keyword>
<keyword evidence="4 7" id="KW-0645">Protease</keyword>
<dbReference type="GO" id="GO:0008236">
    <property type="term" value="F:serine-type peptidase activity"/>
    <property type="evidence" value="ECO:0007669"/>
    <property type="project" value="UniProtKB-UniRule"/>
</dbReference>
<dbReference type="EC" id="3.4.21.-" evidence="7"/>
<evidence type="ECO:0000256" key="7">
    <source>
        <dbReference type="PIRNR" id="PIRNR036421"/>
    </source>
</evidence>
<dbReference type="InterPro" id="IPR012393">
    <property type="entry name" value="Tricorn_protease"/>
</dbReference>
<protein>
    <recommendedName>
        <fullName evidence="7">Tricorn protease homolog</fullName>
        <ecNumber evidence="7">3.4.21.-</ecNumber>
    </recommendedName>
</protein>
<dbReference type="CDD" id="cd07562">
    <property type="entry name" value="Peptidase_S41_TRI"/>
    <property type="match status" value="1"/>
</dbReference>
<dbReference type="PIRSF" id="PIRSF036421">
    <property type="entry name" value="Tricorn_protease"/>
    <property type="match status" value="1"/>
</dbReference>
<evidence type="ECO:0000256" key="10">
    <source>
        <dbReference type="SAM" id="MobiDB-lite"/>
    </source>
</evidence>
<evidence type="ECO:0000256" key="6">
    <source>
        <dbReference type="ARBA" id="ARBA00022825"/>
    </source>
</evidence>
<evidence type="ECO:0000313" key="12">
    <source>
        <dbReference type="EMBL" id="MCR8874193.1"/>
    </source>
</evidence>
<comment type="caution">
    <text evidence="12">The sequence shown here is derived from an EMBL/GenBank/DDBJ whole genome shotgun (WGS) entry which is preliminary data.</text>
</comment>
<dbReference type="Pfam" id="PF14685">
    <property type="entry name" value="PDZ_Tricorn"/>
    <property type="match status" value="1"/>
</dbReference>
<dbReference type="Proteomes" id="UP001204579">
    <property type="component" value="Unassembled WGS sequence"/>
</dbReference>
<dbReference type="Pfam" id="PF26550">
    <property type="entry name" value="Tricorn_2nd"/>
    <property type="match status" value="1"/>
</dbReference>
<evidence type="ECO:0000256" key="5">
    <source>
        <dbReference type="ARBA" id="ARBA00022801"/>
    </source>
</evidence>
<dbReference type="SUPFAM" id="SSF69304">
    <property type="entry name" value="Tricorn protease N-terminal domain"/>
    <property type="match status" value="1"/>
</dbReference>
<sequence>MKKELVCLGLAAGVFSVVQADETRLLRFPATNGTDVVFTYAGDLYKAPLSGGEAQRLTSHIGYEIFPRFSPDGKSIAFTGQYDGNTEVYLIPAEGGEPKRLTYTSTNSRDDLGDRMGPNNVAMTWTRDGKQIVYRNRIGDGFEGKLWSISKDGGMSEALPLPEGGFCCYSPDGKKLAYNRVFREFRNWKYYRGGMADDIWIYDPQAKKVTNITNNVAQDIFPMWIGDEIFFASDRDMTMNLFVYNTKTGTTEKVTNYTDYDVKFPSTDGTTIVYEQGGYLYKLDPKTRKSEKISITLNSDNVDARSEQKHVSDDLTAASLSADGKRVVVTARGEVFDVPVQKGVTRNITRTPGAHEREAEWAPDGKYIAYISDRTGETEVWLEAAEGGEPIQLTKNNDTYIRSIQWSPDSKSILYTDRKNRVVTVDVASKTKKEILRNPESEFYDVSYSPDSQWLTYTKPAANQMSVVYVYNLKTGKEYPVTEKWYNSSEPVFSTDGKYLIFSSDRDFNPIYGRLEWNHVYTRMGGIYLVMLEKSTPSPFLPKDEKVGENASEKAQPADKKQEEKPAQQGVTVRIDTDDMLARIVKLPLGTNNYRNFYSDGKTVWYWGNGGTHAYDLDKQKDELVAEGAYMDVTPGSDQALFLKGNTLYVTALPKSKATLTDAVDLSDMVATIDYPQEWAQIFDEAWRAYRDGFYLENMHGVDWKAIKAKYECLVPYAKTRLDLNYIIGEMIGELACGHAYVNPGDYKQIKRVSMGLLGAELSRDKSGYYRIEKIIPGAPYSQKLRSPLTEPGMDIHEGDYITAIDGVSTTSVDNIYKLLVGKAEVLTELTVNKQAADGGRKVVVTPISDEYPLYHYNWVQKNLKRVEEATNGRVGYIYIPDMGPEGLNEFARYFYPQLDKEALIIDDRANGGGNISPMIIERLLRKPYRMTMSRTSTMTGTIPDATQYGPKVLLINKYSASDGDLFPWSFKANQIGTVIGTRTWGGIVGISGSLPYMDGTDIRVPFFTNYDAKTGKWIVENHGVDPDILLDNDPIQEQAGIDQQLEKAIEVALEQLKERQPLPGVPAPRTFKDLGL</sequence>
<keyword evidence="6 7" id="KW-0720">Serine protease</keyword>
<dbReference type="Gene3D" id="3.30.750.44">
    <property type="match status" value="1"/>
</dbReference>
<comment type="subcellular location">
    <subcellularLocation>
        <location evidence="1 7">Cytoplasm</location>
    </subcellularLocation>
</comment>
<evidence type="ECO:0000256" key="4">
    <source>
        <dbReference type="ARBA" id="ARBA00022670"/>
    </source>
</evidence>
<feature type="domain" description="PDZ" evidence="11">
    <location>
        <begin position="747"/>
        <end position="835"/>
    </location>
</feature>
<keyword evidence="13" id="KW-1185">Reference proteome</keyword>
<evidence type="ECO:0000256" key="1">
    <source>
        <dbReference type="ARBA" id="ARBA00004496"/>
    </source>
</evidence>
<evidence type="ECO:0000256" key="9">
    <source>
        <dbReference type="PIRSR" id="PIRSR036421-3"/>
    </source>
</evidence>
<proteinExistence type="inferred from homology"/>
<name>A0AAW5N847_9BACT</name>
<feature type="compositionally biased region" description="Basic and acidic residues" evidence="10">
    <location>
        <begin position="542"/>
        <end position="566"/>
    </location>
</feature>
<dbReference type="CDD" id="cd10828">
    <property type="entry name" value="cpPDZ_Tricorn-protease"/>
    <property type="match status" value="1"/>
</dbReference>
<dbReference type="PANTHER" id="PTHR43253">
    <property type="entry name" value="TRICORN PROTEASE HOMOLOG 2-RELATED"/>
    <property type="match status" value="1"/>
</dbReference>
<comment type="similarity">
    <text evidence="2 7">Belongs to the peptidase S41B family.</text>
</comment>
<evidence type="ECO:0000259" key="11">
    <source>
        <dbReference type="PROSITE" id="PS50106"/>
    </source>
</evidence>
<dbReference type="GO" id="GO:0005737">
    <property type="term" value="C:cytoplasm"/>
    <property type="evidence" value="ECO:0007669"/>
    <property type="project" value="UniProtKB-SubCell"/>
</dbReference>
<dbReference type="Pfam" id="PF14684">
    <property type="entry name" value="Tricorn_C1"/>
    <property type="match status" value="1"/>
</dbReference>
<feature type="active site" description="Charge relay system" evidence="8">
    <location>
        <position position="1021"/>
    </location>
</feature>
<dbReference type="Gene3D" id="2.130.10.10">
    <property type="entry name" value="YVTN repeat-like/Quinoprotein amine dehydrogenase"/>
    <property type="match status" value="1"/>
</dbReference>
<feature type="active site" description="Nucleophile" evidence="8">
    <location>
        <position position="962"/>
    </location>
</feature>
<dbReference type="InterPro" id="IPR036034">
    <property type="entry name" value="PDZ_sf"/>
</dbReference>
<comment type="function">
    <text evidence="7">Degrades oligopeptides.</text>
</comment>
<dbReference type="InterPro" id="IPR001478">
    <property type="entry name" value="PDZ"/>
</dbReference>
<dbReference type="SUPFAM" id="SSF82171">
    <property type="entry name" value="DPP6 N-terminal domain-like"/>
    <property type="match status" value="1"/>
</dbReference>
<evidence type="ECO:0000256" key="2">
    <source>
        <dbReference type="ARBA" id="ARBA00008524"/>
    </source>
</evidence>
<dbReference type="InterPro" id="IPR028204">
    <property type="entry name" value="Tricorn_C1"/>
</dbReference>
<evidence type="ECO:0000256" key="3">
    <source>
        <dbReference type="ARBA" id="ARBA00022490"/>
    </source>
</evidence>
<dbReference type="Gene3D" id="2.120.10.60">
    <property type="entry name" value="Tricorn protease N-terminal domain"/>
    <property type="match status" value="1"/>
</dbReference>
<reference evidence="12 13" key="1">
    <citation type="submission" date="2022-08" db="EMBL/GenBank/DDBJ databases">
        <authorList>
            <person name="Zeman M."/>
            <person name="Kubasova T."/>
        </authorList>
    </citation>
    <scope>NUCLEOTIDE SEQUENCE [LARGE SCALE GENOMIC DNA]</scope>
    <source>
        <strain evidence="12 13">ET62</strain>
    </source>
</reference>
<dbReference type="InterPro" id="IPR005151">
    <property type="entry name" value="Tail-specific_protease"/>
</dbReference>
<gene>
    <name evidence="12" type="ORF">NW209_09230</name>
</gene>